<organism evidence="6 7">
    <name type="scientific">Camellia sinensis var. sinensis</name>
    <name type="common">China tea</name>
    <dbReference type="NCBI Taxonomy" id="542762"/>
    <lineage>
        <taxon>Eukaryota</taxon>
        <taxon>Viridiplantae</taxon>
        <taxon>Streptophyta</taxon>
        <taxon>Embryophyta</taxon>
        <taxon>Tracheophyta</taxon>
        <taxon>Spermatophyta</taxon>
        <taxon>Magnoliopsida</taxon>
        <taxon>eudicotyledons</taxon>
        <taxon>Gunneridae</taxon>
        <taxon>Pentapetalae</taxon>
        <taxon>asterids</taxon>
        <taxon>Ericales</taxon>
        <taxon>Theaceae</taxon>
        <taxon>Camellia</taxon>
    </lineage>
</organism>
<evidence type="ECO:0000313" key="7">
    <source>
        <dbReference type="Proteomes" id="UP000306102"/>
    </source>
</evidence>
<evidence type="ECO:0000313" key="6">
    <source>
        <dbReference type="EMBL" id="THG22564.1"/>
    </source>
</evidence>
<dbReference type="Proteomes" id="UP000306102">
    <property type="component" value="Unassembled WGS sequence"/>
</dbReference>
<evidence type="ECO:0000256" key="3">
    <source>
        <dbReference type="ARBA" id="ARBA00022833"/>
    </source>
</evidence>
<evidence type="ECO:0000256" key="1">
    <source>
        <dbReference type="ARBA" id="ARBA00022723"/>
    </source>
</evidence>
<dbReference type="GO" id="GO:0008270">
    <property type="term" value="F:zinc ion binding"/>
    <property type="evidence" value="ECO:0007669"/>
    <property type="project" value="UniProtKB-KW"/>
</dbReference>
<feature type="compositionally biased region" description="Polar residues" evidence="4">
    <location>
        <begin position="231"/>
        <end position="242"/>
    </location>
</feature>
<feature type="domain" description="U1-C C2H2-type zinc finger" evidence="5">
    <location>
        <begin position="59"/>
        <end position="80"/>
    </location>
</feature>
<dbReference type="SUPFAM" id="SSF57667">
    <property type="entry name" value="beta-beta-alpha zinc fingers"/>
    <property type="match status" value="1"/>
</dbReference>
<keyword evidence="2" id="KW-0863">Zinc-finger</keyword>
<keyword evidence="3" id="KW-0862">Zinc</keyword>
<gene>
    <name evidence="6" type="ORF">TEA_028644</name>
</gene>
<dbReference type="InterPro" id="IPR017340">
    <property type="entry name" value="U1_snRNP-C"/>
</dbReference>
<keyword evidence="1" id="KW-0479">Metal-binding</keyword>
<dbReference type="Gene3D" id="3.30.160.60">
    <property type="entry name" value="Classic Zinc Finger"/>
    <property type="match status" value="1"/>
</dbReference>
<keyword evidence="7" id="KW-1185">Reference proteome</keyword>
<evidence type="ECO:0000256" key="4">
    <source>
        <dbReference type="SAM" id="MobiDB-lite"/>
    </source>
</evidence>
<dbReference type="GO" id="GO:0005685">
    <property type="term" value="C:U1 snRNP"/>
    <property type="evidence" value="ECO:0007669"/>
    <property type="project" value="InterPro"/>
</dbReference>
<dbReference type="STRING" id="542762.A0A4S4F0R4"/>
<dbReference type="AlphaFoldDB" id="A0A4S4F0R4"/>
<reference evidence="6 7" key="1">
    <citation type="journal article" date="2018" name="Proc. Natl. Acad. Sci. U.S.A.">
        <title>Draft genome sequence of Camellia sinensis var. sinensis provides insights into the evolution of the tea genome and tea quality.</title>
        <authorList>
            <person name="Wei C."/>
            <person name="Yang H."/>
            <person name="Wang S."/>
            <person name="Zhao J."/>
            <person name="Liu C."/>
            <person name="Gao L."/>
            <person name="Xia E."/>
            <person name="Lu Y."/>
            <person name="Tai Y."/>
            <person name="She G."/>
            <person name="Sun J."/>
            <person name="Cao H."/>
            <person name="Tong W."/>
            <person name="Gao Q."/>
            <person name="Li Y."/>
            <person name="Deng W."/>
            <person name="Jiang X."/>
            <person name="Wang W."/>
            <person name="Chen Q."/>
            <person name="Zhang S."/>
            <person name="Li H."/>
            <person name="Wu J."/>
            <person name="Wang P."/>
            <person name="Li P."/>
            <person name="Shi C."/>
            <person name="Zheng F."/>
            <person name="Jian J."/>
            <person name="Huang B."/>
            <person name="Shan D."/>
            <person name="Shi M."/>
            <person name="Fang C."/>
            <person name="Yue Y."/>
            <person name="Li F."/>
            <person name="Li D."/>
            <person name="Wei S."/>
            <person name="Han B."/>
            <person name="Jiang C."/>
            <person name="Yin Y."/>
            <person name="Xia T."/>
            <person name="Zhang Z."/>
            <person name="Bennetzen J.L."/>
            <person name="Zhao S."/>
            <person name="Wan X."/>
        </authorList>
    </citation>
    <scope>NUCLEOTIDE SEQUENCE [LARGE SCALE GENOMIC DNA]</scope>
    <source>
        <strain evidence="7">cv. Shuchazao</strain>
        <tissue evidence="6">Leaf</tissue>
    </source>
</reference>
<dbReference type="Pfam" id="PF06220">
    <property type="entry name" value="zf-U1"/>
    <property type="match status" value="1"/>
</dbReference>
<comment type="caution">
    <text evidence="6">The sequence shown here is derived from an EMBL/GenBank/DDBJ whole genome shotgun (WGS) entry which is preliminary data.</text>
</comment>
<dbReference type="PANTHER" id="PTHR31148:SF1">
    <property type="entry name" value="U1 SMALL NUCLEAR RIBONUCLEOPROTEIN C"/>
    <property type="match status" value="1"/>
</dbReference>
<dbReference type="EMBL" id="SDRB02000819">
    <property type="protein sequence ID" value="THG22564.1"/>
    <property type="molecule type" value="Genomic_DNA"/>
</dbReference>
<dbReference type="GO" id="GO:0000395">
    <property type="term" value="P:mRNA 5'-splice site recognition"/>
    <property type="evidence" value="ECO:0007669"/>
    <property type="project" value="InterPro"/>
</dbReference>
<feature type="region of interest" description="Disordered" evidence="4">
    <location>
        <begin position="220"/>
        <end position="242"/>
    </location>
</feature>
<evidence type="ECO:0000259" key="5">
    <source>
        <dbReference type="Pfam" id="PF06220"/>
    </source>
</evidence>
<dbReference type="InterPro" id="IPR013085">
    <property type="entry name" value="U1-CZ_Znf_C2H2"/>
</dbReference>
<protein>
    <recommendedName>
        <fullName evidence="5">U1-C C2H2-type zinc finger domain-containing protein</fullName>
    </recommendedName>
</protein>
<dbReference type="PANTHER" id="PTHR31148">
    <property type="entry name" value="U1 SMALL NUCLEAR RIBONUCLEOPROTEIN C"/>
    <property type="match status" value="1"/>
</dbReference>
<dbReference type="GO" id="GO:0030627">
    <property type="term" value="F:pre-mRNA 5'-splice site binding"/>
    <property type="evidence" value="ECO:0007669"/>
    <property type="project" value="InterPro"/>
</dbReference>
<accession>A0A4S4F0R4</accession>
<dbReference type="InterPro" id="IPR036236">
    <property type="entry name" value="Znf_C2H2_sf"/>
</dbReference>
<evidence type="ECO:0000256" key="2">
    <source>
        <dbReference type="ARBA" id="ARBA00022771"/>
    </source>
</evidence>
<name>A0A4S4F0R4_CAMSN</name>
<sequence>MELTSYLYPAGGSFMELTSYPFPVRRFLYETDKLSVPGRSSFGSGNTQPCLGKKCFCMKPSVRKQHNAGYKHKANVRTYYQQFEAQQNQSLIDQKIKEHLGQTTAYQQVGAAYNALRPRVPILPTPMMPMAGNTQLPVNSPLIPGARPPVLPRPLPGYMSAPVMPPMVGPPGAAPLPGQVTNLPRPPPMGAPSAVPGTTMTPASVSTSMVTPAMYQAANSAPPTSGGFDSFNMSAQAPEANQ</sequence>
<proteinExistence type="predicted"/>